<protein>
    <submittedName>
        <fullName evidence="1">Uncharacterized protein</fullName>
    </submittedName>
</protein>
<evidence type="ECO:0000313" key="2">
    <source>
        <dbReference type="Proteomes" id="UP001148662"/>
    </source>
</evidence>
<dbReference type="Proteomes" id="UP001148662">
    <property type="component" value="Unassembled WGS sequence"/>
</dbReference>
<reference evidence="1" key="1">
    <citation type="submission" date="2022-07" db="EMBL/GenBank/DDBJ databases">
        <title>Genome Sequence of Phlebia brevispora.</title>
        <authorList>
            <person name="Buettner E."/>
        </authorList>
    </citation>
    <scope>NUCLEOTIDE SEQUENCE</scope>
    <source>
        <strain evidence="1">MPL23</strain>
    </source>
</reference>
<comment type="caution">
    <text evidence="1">The sequence shown here is derived from an EMBL/GenBank/DDBJ whole genome shotgun (WGS) entry which is preliminary data.</text>
</comment>
<sequence>MSSAEPKGPNPELVDALRDVAKQLQDISERLSRPTPSTGETDKGAQVESMEEELWEKTRDTVKEQDQVTIDSWKDELNNLLIFAGLFSAVVTPFTVESATWLQQDPGDATNMFLAYISLQISSFVNTPPLINSSAPALPLQNVTSAFTPAAIAAPVNTLWVLSLTLSLMSAFFAITVQQWLRQLGLPADIPIRRAVELLALRADGLKTWQVPGIISLLPLLLQIAVILFLVGLFILLQSLNTTVTISFGAVALPGVLAFLISACIPLINSQCPYKSPFVPTISIVLRLKWLKHIPALVAAGFVLPFRLALNSDGVTGFLFQRSRHPGWRLLIRFRSKCNSLVVHARSFGQHTFFDLGRFWLQREYGHLLTRNDHASGLSQHLGAGLLVCNHSLFTRLISYMRHFSLDEWRGAHQAMVASSLATIPQHHFGDVVDAYGHVSPRVATFIRAWRSSRLSQVSLKALEMRDWKQDGVLSSKDQDALVLFPKLEEYGTRRYIQYVKHLFHICENQKTYPEFCSLPESITPLLILKAFNAGYVPEVGEARKVIRFATDHGTRAAVRNGTRGAAPSNETTAAPSNEPTAAPSSEPTAAQEEYREGNEAHRMLFDSCTAALVAVTYHPTILQEEARRLLNTFTDILCSDGRATEHHKKLKAFYTGHPEYLVRAFKRIPGIHRMLCRALVELARAGVIGYSGCPSIRLVSTLREMYDDINGEDINEARESLHQFWNGLMYNWVRRRGEPLPGALRPQEQEAAPSPSEGDRTLALPPPPHIPQSGNQPPGHDEPSPREGVHEVTGSQNFPYFNNADARRGIAVVL</sequence>
<organism evidence="1 2">
    <name type="scientific">Phlebia brevispora</name>
    <dbReference type="NCBI Taxonomy" id="194682"/>
    <lineage>
        <taxon>Eukaryota</taxon>
        <taxon>Fungi</taxon>
        <taxon>Dikarya</taxon>
        <taxon>Basidiomycota</taxon>
        <taxon>Agaricomycotina</taxon>
        <taxon>Agaricomycetes</taxon>
        <taxon>Polyporales</taxon>
        <taxon>Meruliaceae</taxon>
        <taxon>Phlebia</taxon>
    </lineage>
</organism>
<evidence type="ECO:0000313" key="1">
    <source>
        <dbReference type="EMBL" id="KAJ3533212.1"/>
    </source>
</evidence>
<name>A0ACC1S6V0_9APHY</name>
<gene>
    <name evidence="1" type="ORF">NM688_g7312</name>
</gene>
<dbReference type="EMBL" id="JANHOG010001681">
    <property type="protein sequence ID" value="KAJ3533212.1"/>
    <property type="molecule type" value="Genomic_DNA"/>
</dbReference>
<accession>A0ACC1S6V0</accession>
<proteinExistence type="predicted"/>
<keyword evidence="2" id="KW-1185">Reference proteome</keyword>